<organism evidence="1 2">
    <name type="scientific">Rhodopirellula maiorica SM1</name>
    <dbReference type="NCBI Taxonomy" id="1265738"/>
    <lineage>
        <taxon>Bacteria</taxon>
        <taxon>Pseudomonadati</taxon>
        <taxon>Planctomycetota</taxon>
        <taxon>Planctomycetia</taxon>
        <taxon>Pirellulales</taxon>
        <taxon>Pirellulaceae</taxon>
        <taxon>Novipirellula</taxon>
    </lineage>
</organism>
<dbReference type="EMBL" id="ANOG01000534">
    <property type="protein sequence ID" value="EMI19397.1"/>
    <property type="molecule type" value="Genomic_DNA"/>
</dbReference>
<comment type="caution">
    <text evidence="1">The sequence shown here is derived from an EMBL/GenBank/DDBJ whole genome shotgun (WGS) entry which is preliminary data.</text>
</comment>
<reference evidence="1 2" key="1">
    <citation type="journal article" date="2013" name="Mar. Genomics">
        <title>Expression of sulfatases in Rhodopirellula baltica and the diversity of sulfatases in the genus Rhodopirellula.</title>
        <authorList>
            <person name="Wegner C.E."/>
            <person name="Richter-Heitmann T."/>
            <person name="Klindworth A."/>
            <person name="Klockow C."/>
            <person name="Richter M."/>
            <person name="Achstetter T."/>
            <person name="Glockner F.O."/>
            <person name="Harder J."/>
        </authorList>
    </citation>
    <scope>NUCLEOTIDE SEQUENCE [LARGE SCALE GENOMIC DNA]</scope>
    <source>
        <strain evidence="1 2">SM1</strain>
    </source>
</reference>
<proteinExistence type="predicted"/>
<dbReference type="Proteomes" id="UP000011991">
    <property type="component" value="Unassembled WGS sequence"/>
</dbReference>
<protein>
    <submittedName>
        <fullName evidence="1">Uncharacterized protein</fullName>
    </submittedName>
</protein>
<dbReference type="PATRIC" id="fig|1265738.3.peg.3691"/>
<dbReference type="AlphaFoldDB" id="M5RVH7"/>
<gene>
    <name evidence="1" type="ORF">RMSM_03686</name>
</gene>
<keyword evidence="2" id="KW-1185">Reference proteome</keyword>
<name>M5RVH7_9BACT</name>
<evidence type="ECO:0000313" key="2">
    <source>
        <dbReference type="Proteomes" id="UP000011991"/>
    </source>
</evidence>
<accession>M5RVH7</accession>
<evidence type="ECO:0000313" key="1">
    <source>
        <dbReference type="EMBL" id="EMI19397.1"/>
    </source>
</evidence>
<sequence length="44" mass="4688">MSRGKSGLIRSLVDAFFVGRIKNADLASLRLLGPAYTVYSAVSS</sequence>